<dbReference type="Proteomes" id="UP000614200">
    <property type="component" value="Unassembled WGS sequence"/>
</dbReference>
<evidence type="ECO:0000256" key="2">
    <source>
        <dbReference type="ARBA" id="ARBA00023315"/>
    </source>
</evidence>
<dbReference type="SUPFAM" id="SSF55729">
    <property type="entry name" value="Acyl-CoA N-acyltransferases (Nat)"/>
    <property type="match status" value="1"/>
</dbReference>
<proteinExistence type="predicted"/>
<gene>
    <name evidence="4" type="ORF">ISU02_02340</name>
</gene>
<dbReference type="RefSeq" id="WP_194700164.1">
    <property type="nucleotide sequence ID" value="NZ_JADKNH010000001.1"/>
</dbReference>
<dbReference type="Pfam" id="PF00583">
    <property type="entry name" value="Acetyltransf_1"/>
    <property type="match status" value="1"/>
</dbReference>
<keyword evidence="5" id="KW-1185">Reference proteome</keyword>
<feature type="domain" description="N-acetyltransferase" evidence="3">
    <location>
        <begin position="10"/>
        <end position="154"/>
    </location>
</feature>
<dbReference type="CDD" id="cd04301">
    <property type="entry name" value="NAT_SF"/>
    <property type="match status" value="1"/>
</dbReference>
<sequence>MKIEVVNDARLIAKLNEPVQTLHHELYPEKFKSFDFNAIYNYFHEVMSMDHQHFLVCFDGDEAIGYIWFEEIIKIGNAFSNPSHYLYIQHVSVNENMRGKGVSKLLFDEVLKFANSKSIKRIGLDYWSKNTVAKQIYKKLGFIVEKETTYLTLQ</sequence>
<accession>A0ABR9ZPT1</accession>
<keyword evidence="2" id="KW-0012">Acyltransferase</keyword>
<dbReference type="InterPro" id="IPR016181">
    <property type="entry name" value="Acyl_CoA_acyltransferase"/>
</dbReference>
<dbReference type="InterPro" id="IPR051556">
    <property type="entry name" value="N-term/lysine_N-AcTrnsfr"/>
</dbReference>
<evidence type="ECO:0000313" key="5">
    <source>
        <dbReference type="Proteomes" id="UP000614200"/>
    </source>
</evidence>
<dbReference type="PANTHER" id="PTHR42919:SF8">
    <property type="entry name" value="N-ALPHA-ACETYLTRANSFERASE 50"/>
    <property type="match status" value="1"/>
</dbReference>
<name>A0ABR9ZPT1_9FIRM</name>
<dbReference type="PROSITE" id="PS51186">
    <property type="entry name" value="GNAT"/>
    <property type="match status" value="1"/>
</dbReference>
<evidence type="ECO:0000256" key="1">
    <source>
        <dbReference type="ARBA" id="ARBA00022679"/>
    </source>
</evidence>
<dbReference type="Gene3D" id="3.40.630.30">
    <property type="match status" value="1"/>
</dbReference>
<dbReference type="PANTHER" id="PTHR42919">
    <property type="entry name" value="N-ALPHA-ACETYLTRANSFERASE"/>
    <property type="match status" value="1"/>
</dbReference>
<evidence type="ECO:0000313" key="4">
    <source>
        <dbReference type="EMBL" id="MBF4691935.1"/>
    </source>
</evidence>
<protein>
    <submittedName>
        <fullName evidence="4">GNAT family N-acetyltransferase</fullName>
    </submittedName>
</protein>
<organism evidence="4 5">
    <name type="scientific">Fusibacter ferrireducens</name>
    <dbReference type="NCBI Taxonomy" id="2785058"/>
    <lineage>
        <taxon>Bacteria</taxon>
        <taxon>Bacillati</taxon>
        <taxon>Bacillota</taxon>
        <taxon>Clostridia</taxon>
        <taxon>Eubacteriales</taxon>
        <taxon>Eubacteriales Family XII. Incertae Sedis</taxon>
        <taxon>Fusibacter</taxon>
    </lineage>
</organism>
<comment type="caution">
    <text evidence="4">The sequence shown here is derived from an EMBL/GenBank/DDBJ whole genome shotgun (WGS) entry which is preliminary data.</text>
</comment>
<reference evidence="4 5" key="1">
    <citation type="submission" date="2020-11" db="EMBL/GenBank/DDBJ databases">
        <title>Fusibacter basophilias sp. nov.</title>
        <authorList>
            <person name="Qiu D."/>
        </authorList>
    </citation>
    <scope>NUCLEOTIDE SEQUENCE [LARGE SCALE GENOMIC DNA]</scope>
    <source>
        <strain evidence="4 5">Q10-2</strain>
    </source>
</reference>
<evidence type="ECO:0000259" key="3">
    <source>
        <dbReference type="PROSITE" id="PS51186"/>
    </source>
</evidence>
<keyword evidence="1" id="KW-0808">Transferase</keyword>
<dbReference type="EMBL" id="JADKNH010000001">
    <property type="protein sequence ID" value="MBF4691935.1"/>
    <property type="molecule type" value="Genomic_DNA"/>
</dbReference>
<dbReference type="InterPro" id="IPR000182">
    <property type="entry name" value="GNAT_dom"/>
</dbReference>